<keyword evidence="2" id="KW-1185">Reference proteome</keyword>
<evidence type="ECO:0000313" key="1">
    <source>
        <dbReference type="EMBL" id="KZS06138.1"/>
    </source>
</evidence>
<comment type="caution">
    <text evidence="1">The sequence shown here is derived from an EMBL/GenBank/DDBJ whole genome shotgun (WGS) entry which is preliminary data.</text>
</comment>
<dbReference type="Proteomes" id="UP000076858">
    <property type="component" value="Unassembled WGS sequence"/>
</dbReference>
<dbReference type="EMBL" id="LRGB01002849">
    <property type="protein sequence ID" value="KZS06138.1"/>
    <property type="molecule type" value="Genomic_DNA"/>
</dbReference>
<sequence>MMKITRGKLNGCLLRYPVLCFKGIFDKKFTLCCYLFSIAIVGYVLKRKSLK</sequence>
<name>A0A164NPR3_9CRUS</name>
<evidence type="ECO:0000313" key="2">
    <source>
        <dbReference type="Proteomes" id="UP000076858"/>
    </source>
</evidence>
<accession>A0A164NPR3</accession>
<reference evidence="1 2" key="1">
    <citation type="submission" date="2016-03" db="EMBL/GenBank/DDBJ databases">
        <title>EvidentialGene: Evidence-directed Construction of Genes on Genomes.</title>
        <authorList>
            <person name="Gilbert D.G."/>
            <person name="Choi J.-H."/>
            <person name="Mockaitis K."/>
            <person name="Colbourne J."/>
            <person name="Pfrender M."/>
        </authorList>
    </citation>
    <scope>NUCLEOTIDE SEQUENCE [LARGE SCALE GENOMIC DNA]</scope>
    <source>
        <strain evidence="1 2">Xinb3</strain>
        <tissue evidence="1">Complete organism</tissue>
    </source>
</reference>
<proteinExistence type="predicted"/>
<protein>
    <submittedName>
        <fullName evidence="1">Uncharacterized protein</fullName>
    </submittedName>
</protein>
<dbReference type="AlphaFoldDB" id="A0A164NPR3"/>
<organism evidence="1 2">
    <name type="scientific">Daphnia magna</name>
    <dbReference type="NCBI Taxonomy" id="35525"/>
    <lineage>
        <taxon>Eukaryota</taxon>
        <taxon>Metazoa</taxon>
        <taxon>Ecdysozoa</taxon>
        <taxon>Arthropoda</taxon>
        <taxon>Crustacea</taxon>
        <taxon>Branchiopoda</taxon>
        <taxon>Diplostraca</taxon>
        <taxon>Cladocera</taxon>
        <taxon>Anomopoda</taxon>
        <taxon>Daphniidae</taxon>
        <taxon>Daphnia</taxon>
    </lineage>
</organism>
<gene>
    <name evidence="1" type="ORF">APZ42_030641</name>
</gene>